<organism evidence="2 3">
    <name type="scientific">Bacteroides fragilis</name>
    <dbReference type="NCBI Taxonomy" id="817"/>
    <lineage>
        <taxon>Bacteria</taxon>
        <taxon>Pseudomonadati</taxon>
        <taxon>Bacteroidota</taxon>
        <taxon>Bacteroidia</taxon>
        <taxon>Bacteroidales</taxon>
        <taxon>Bacteroidaceae</taxon>
        <taxon>Bacteroides</taxon>
    </lineage>
</organism>
<proteinExistence type="predicted"/>
<feature type="transmembrane region" description="Helical" evidence="1">
    <location>
        <begin position="191"/>
        <end position="219"/>
    </location>
</feature>
<feature type="transmembrane region" description="Helical" evidence="1">
    <location>
        <begin position="74"/>
        <end position="90"/>
    </location>
</feature>
<dbReference type="Proteomes" id="UP001258434">
    <property type="component" value="Unassembled WGS sequence"/>
</dbReference>
<feature type="transmembrane region" description="Helical" evidence="1">
    <location>
        <begin position="225"/>
        <end position="242"/>
    </location>
</feature>
<dbReference type="AlphaFoldDB" id="A0ABD5FZK6"/>
<feature type="transmembrane region" description="Helical" evidence="1">
    <location>
        <begin position="353"/>
        <end position="380"/>
    </location>
</feature>
<sequence>MKKYFVYYIFLVFSIIIISLNNGRAQYVPMNIYLFLAPFLLLFSRNINRQDLLPILLIGSIALTMFVHPNEFRLSTVAYSIMFVISYIYFTKLVRSSSFSYLDLLKLSRFVVLAYTIVLLFQHLGILFHLPIINENPGIEYDSFKVNSLSNEPSHTGPIVAISFFCYIKMKELQLEIKRMSFRTLFIQDKWVIISFFYTMLGSMSVTCVLSMLIISLYFVSKRHLLTGILFISVLVISVMFSDNSIGERIRTLLPTLLLLDPQTLYYVDPSSTARIGPIMTYILEFSPFNVNCWFGYGCDYGTRHVMHYMTGDYVEDEFGDIGGIINFIYNYGMISFVLFLSMIVKITKIKSFMFFIYITLFLVSPFNVHMTWLFIMYVYCINYFRNQEPICTSTSIT</sequence>
<name>A0ABD5FZK6_BACFG</name>
<feature type="transmembrane region" description="Helical" evidence="1">
    <location>
        <begin position="5"/>
        <end position="21"/>
    </location>
</feature>
<reference evidence="3" key="1">
    <citation type="submission" date="2023-07" db="EMBL/GenBank/DDBJ databases">
        <title>A gut symbiont ubiquitin homologue binds and inactivates peptidyl-prolyl isomerase to mediate the interbacterial arms race in the human gut.</title>
        <authorList>
            <person name="Jiang K."/>
            <person name="Li W."/>
            <person name="Tong M."/>
            <person name="Xu J."/>
            <person name="Chen Z."/>
            <person name="Yang Y."/>
            <person name="Zang Y."/>
            <person name="Jiao X."/>
            <person name="Liu C."/>
            <person name="Lim B."/>
            <person name="Jiang X."/>
            <person name="Wang J."/>
            <person name="Wu D."/>
            <person name="Wang M."/>
            <person name="Liu S.-J."/>
            <person name="Shao F."/>
            <person name="Gao X."/>
        </authorList>
    </citation>
    <scope>NUCLEOTIDE SEQUENCE [LARGE SCALE GENOMIC DNA]</scope>
    <source>
        <strain evidence="3">GS077</strain>
    </source>
</reference>
<accession>A0ABD5FZK6</accession>
<reference evidence="2 3" key="2">
    <citation type="submission" date="2023-08" db="EMBL/GenBank/DDBJ databases">
        <authorList>
            <person name="Du M."/>
            <person name="Liu C."/>
            <person name="Liu S.-J."/>
        </authorList>
    </citation>
    <scope>NUCLEOTIDE SEQUENCE [LARGE SCALE GENOMIC DNA]</scope>
    <source>
        <strain evidence="2 3">GS077</strain>
    </source>
</reference>
<feature type="transmembrane region" description="Helical" evidence="1">
    <location>
        <begin position="51"/>
        <end position="68"/>
    </location>
</feature>
<evidence type="ECO:0000313" key="2">
    <source>
        <dbReference type="EMBL" id="MDT6977472.1"/>
    </source>
</evidence>
<dbReference type="RefSeq" id="WP_009292527.1">
    <property type="nucleotide sequence ID" value="NZ_CP043610.1"/>
</dbReference>
<keyword evidence="1" id="KW-0812">Transmembrane</keyword>
<dbReference type="EMBL" id="JAVFHL010000001">
    <property type="protein sequence ID" value="MDT6977472.1"/>
    <property type="molecule type" value="Genomic_DNA"/>
</dbReference>
<evidence type="ECO:0000256" key="1">
    <source>
        <dbReference type="SAM" id="Phobius"/>
    </source>
</evidence>
<feature type="transmembrane region" description="Helical" evidence="1">
    <location>
        <begin position="27"/>
        <end position="44"/>
    </location>
</feature>
<feature type="transmembrane region" description="Helical" evidence="1">
    <location>
        <begin position="153"/>
        <end position="170"/>
    </location>
</feature>
<feature type="transmembrane region" description="Helical" evidence="1">
    <location>
        <begin position="328"/>
        <end position="347"/>
    </location>
</feature>
<feature type="transmembrane region" description="Helical" evidence="1">
    <location>
        <begin position="110"/>
        <end position="133"/>
    </location>
</feature>
<keyword evidence="1" id="KW-1133">Transmembrane helix</keyword>
<gene>
    <name evidence="2" type="ORF">BFGS077_002775</name>
</gene>
<evidence type="ECO:0000313" key="3">
    <source>
        <dbReference type="Proteomes" id="UP001258434"/>
    </source>
</evidence>
<protein>
    <submittedName>
        <fullName evidence="2">Uncharacterized protein</fullName>
    </submittedName>
</protein>
<comment type="caution">
    <text evidence="2">The sequence shown here is derived from an EMBL/GenBank/DDBJ whole genome shotgun (WGS) entry which is preliminary data.</text>
</comment>
<keyword evidence="1" id="KW-0472">Membrane</keyword>